<accession>A0A1H4FPF3</accession>
<reference evidence="2" key="1">
    <citation type="submission" date="2016-10" db="EMBL/GenBank/DDBJ databases">
        <authorList>
            <person name="Varghese N."/>
            <person name="Submissions S."/>
        </authorList>
    </citation>
    <scope>NUCLEOTIDE SEQUENCE [LARGE SCALE GENOMIC DNA]</scope>
    <source>
        <strain evidence="2">DSM 23920</strain>
    </source>
</reference>
<dbReference type="Pfam" id="PF12771">
    <property type="entry name" value="SusD-like_2"/>
    <property type="match status" value="1"/>
</dbReference>
<proteinExistence type="predicted"/>
<dbReference type="InterPro" id="IPR011990">
    <property type="entry name" value="TPR-like_helical_dom_sf"/>
</dbReference>
<evidence type="ECO:0000313" key="1">
    <source>
        <dbReference type="EMBL" id="SEA99031.1"/>
    </source>
</evidence>
<name>A0A1H4FPF3_9BACT</name>
<gene>
    <name evidence="1" type="ORF">SAMN05660909_04563</name>
</gene>
<dbReference type="PROSITE" id="PS51257">
    <property type="entry name" value="PROKAR_LIPOPROTEIN"/>
    <property type="match status" value="1"/>
</dbReference>
<dbReference type="AlphaFoldDB" id="A0A1H4FPF3"/>
<dbReference type="STRING" id="408074.SAMN05660909_04563"/>
<dbReference type="Gene3D" id="1.25.40.390">
    <property type="match status" value="1"/>
</dbReference>
<protein>
    <submittedName>
        <fullName evidence="1">Starch-binding associating with outer membrane</fullName>
    </submittedName>
</protein>
<dbReference type="OrthoDB" id="614457at2"/>
<organism evidence="1 2">
    <name type="scientific">Chitinophaga terrae</name>
    <name type="common">ex Kim and Jung 2007</name>
    <dbReference type="NCBI Taxonomy" id="408074"/>
    <lineage>
        <taxon>Bacteria</taxon>
        <taxon>Pseudomonadati</taxon>
        <taxon>Bacteroidota</taxon>
        <taxon>Chitinophagia</taxon>
        <taxon>Chitinophagales</taxon>
        <taxon>Chitinophagaceae</taxon>
        <taxon>Chitinophaga</taxon>
    </lineage>
</organism>
<dbReference type="RefSeq" id="WP_089764520.1">
    <property type="nucleotide sequence ID" value="NZ_BKAT01000047.1"/>
</dbReference>
<keyword evidence="2" id="KW-1185">Reference proteome</keyword>
<sequence>MKSLHNFVYTIGLASMLSFTACSKFVDINTDPNNPVTAQLPLLLPATQVSMAANMYQLNSGTATFMQYTVFSSGLSRLQQQGTSFDDSWNGFYTQTLNDLESVIRASAVQEQWGYSAVAKFEKAYLVSLLVDMWGDIPYSESQQGQNNVSPKFEKGAEIYEAVFKTIEEGIAEANKVSAATLVPATADMIYGGSKSSWLAMANSLKLKLYNQVRLVNPARSADTIRSLIANAAMLMGGSNNSNAQDFTFRFGPGQNPNNRHPWHRSEYQGSKTFYQNQAFIDLLFNSDDPRLRYFIFRQNATAGLNNSNNSNGYYGRNPGDGTAAPADLNRRSTFGIYPAGGLYDNAPINNLPAANQYLTNTGATGSLKVVGPTDGNGAGLMPFITNAMVKFIRAEAALTLNTGEDARQLLKEGIIANLTSISTYASSNGGVPMAAAAINSFAEAAAQKFDAASANDKLAVLITQKYIAQFGNGMEAYNDYRRTGWPALRPPLSPLNVFPLRLYYSETELIANTSLGENAGRLQVKQQTTPVFWDK</sequence>
<evidence type="ECO:0000313" key="2">
    <source>
        <dbReference type="Proteomes" id="UP000199656"/>
    </source>
</evidence>
<dbReference type="Proteomes" id="UP000199656">
    <property type="component" value="Unassembled WGS sequence"/>
</dbReference>
<dbReference type="SUPFAM" id="SSF48452">
    <property type="entry name" value="TPR-like"/>
    <property type="match status" value="1"/>
</dbReference>
<dbReference type="EMBL" id="FNRL01000027">
    <property type="protein sequence ID" value="SEA99031.1"/>
    <property type="molecule type" value="Genomic_DNA"/>
</dbReference>
<dbReference type="InterPro" id="IPR041662">
    <property type="entry name" value="SusD-like_2"/>
</dbReference>